<organism evidence="3 4">
    <name type="scientific">Streptomyces thinghirensis</name>
    <dbReference type="NCBI Taxonomy" id="551547"/>
    <lineage>
        <taxon>Bacteria</taxon>
        <taxon>Bacillati</taxon>
        <taxon>Actinomycetota</taxon>
        <taxon>Actinomycetes</taxon>
        <taxon>Kitasatosporales</taxon>
        <taxon>Streptomycetaceae</taxon>
        <taxon>Streptomyces</taxon>
    </lineage>
</organism>
<accession>A0ABP9SY65</accession>
<evidence type="ECO:0000313" key="3">
    <source>
        <dbReference type="EMBL" id="GAA5203736.1"/>
    </source>
</evidence>
<reference evidence="4" key="1">
    <citation type="journal article" date="2019" name="Int. J. Syst. Evol. Microbiol.">
        <title>The Global Catalogue of Microorganisms (GCM) 10K type strain sequencing project: providing services to taxonomists for standard genome sequencing and annotation.</title>
        <authorList>
            <consortium name="The Broad Institute Genomics Platform"/>
            <consortium name="The Broad Institute Genome Sequencing Center for Infectious Disease"/>
            <person name="Wu L."/>
            <person name="Ma J."/>
        </authorList>
    </citation>
    <scope>NUCLEOTIDE SEQUENCE [LARGE SCALE GENOMIC DNA]</scope>
    <source>
        <strain evidence="4">JCM 18306</strain>
    </source>
</reference>
<keyword evidence="4" id="KW-1185">Reference proteome</keyword>
<name>A0ABP9SY65_9ACTN</name>
<comment type="caution">
    <text evidence="3">The sequence shown here is derived from an EMBL/GenBank/DDBJ whole genome shotgun (WGS) entry which is preliminary data.</text>
</comment>
<dbReference type="RefSeq" id="WP_345625759.1">
    <property type="nucleotide sequence ID" value="NZ_BAABJR010000001.1"/>
</dbReference>
<feature type="compositionally biased region" description="Low complexity" evidence="1">
    <location>
        <begin position="61"/>
        <end position="70"/>
    </location>
</feature>
<evidence type="ECO:0000256" key="1">
    <source>
        <dbReference type="SAM" id="MobiDB-lite"/>
    </source>
</evidence>
<protein>
    <submittedName>
        <fullName evidence="3">Uncharacterized protein</fullName>
    </submittedName>
</protein>
<feature type="signal peptide" evidence="2">
    <location>
        <begin position="1"/>
        <end position="23"/>
    </location>
</feature>
<feature type="chain" id="PRO_5047241584" evidence="2">
    <location>
        <begin position="24"/>
        <end position="89"/>
    </location>
</feature>
<dbReference type="EMBL" id="BAABJR010000001">
    <property type="protein sequence ID" value="GAA5203736.1"/>
    <property type="molecule type" value="Genomic_DNA"/>
</dbReference>
<evidence type="ECO:0000313" key="4">
    <source>
        <dbReference type="Proteomes" id="UP001499878"/>
    </source>
</evidence>
<sequence>MPARSCPSVLGAGLLLVTAPMTAATGTPSGAVPEVGATEQPVVEIDMDAPAVPVQRDYDTAGPRAASAARGPERAEPGYPNSYASTSAR</sequence>
<feature type="region of interest" description="Disordered" evidence="1">
    <location>
        <begin position="55"/>
        <end position="89"/>
    </location>
</feature>
<gene>
    <name evidence="3" type="ORF">GCM10023323_03840</name>
</gene>
<proteinExistence type="predicted"/>
<dbReference type="Proteomes" id="UP001499878">
    <property type="component" value="Unassembled WGS sequence"/>
</dbReference>
<evidence type="ECO:0000256" key="2">
    <source>
        <dbReference type="SAM" id="SignalP"/>
    </source>
</evidence>
<keyword evidence="2" id="KW-0732">Signal</keyword>